<evidence type="ECO:0000313" key="2">
    <source>
        <dbReference type="Proteomes" id="UP001500880"/>
    </source>
</evidence>
<comment type="caution">
    <text evidence="1">The sequence shown here is derived from an EMBL/GenBank/DDBJ whole genome shotgun (WGS) entry which is preliminary data.</text>
</comment>
<dbReference type="SUPFAM" id="SSF102405">
    <property type="entry name" value="MCP/YpsA-like"/>
    <property type="match status" value="1"/>
</dbReference>
<dbReference type="Gene3D" id="3.40.50.450">
    <property type="match status" value="1"/>
</dbReference>
<proteinExistence type="predicted"/>
<keyword evidence="2" id="KW-1185">Reference proteome</keyword>
<protein>
    <submittedName>
        <fullName evidence="1">DUF1273 domain-containing protein</fullName>
    </submittedName>
</protein>
<dbReference type="PANTHER" id="PTHR38440:SF1">
    <property type="entry name" value="UPF0398 PROTEIN SPR0331"/>
    <property type="match status" value="1"/>
</dbReference>
<accession>A0ABP3KIZ1</accession>
<organism evidence="1 2">
    <name type="scientific">Salinibacillus aidingensis</name>
    <dbReference type="NCBI Taxonomy" id="237684"/>
    <lineage>
        <taxon>Bacteria</taxon>
        <taxon>Bacillati</taxon>
        <taxon>Bacillota</taxon>
        <taxon>Bacilli</taxon>
        <taxon>Bacillales</taxon>
        <taxon>Bacillaceae</taxon>
        <taxon>Salinibacillus</taxon>
    </lineage>
</organism>
<sequence>MKNLMITGYKSNELNIFNMNDKRIFFIKEAIRKRLIPLVEDEGIEWVLISGQSGTELWAGEVVLELKEHYEIKLAVITPFLNQEQVWKEEQQSLYQTVVGQADFYQSLVKKEYEGPYQFKRKDRWFLEKSDACLLLYDEEQEGSPKFFLREAEKQDSHFPIFFIQSFDLEEIVREIQENSSDFTYDS</sequence>
<dbReference type="InterPro" id="IPR010697">
    <property type="entry name" value="YspA"/>
</dbReference>
<dbReference type="Proteomes" id="UP001500880">
    <property type="component" value="Unassembled WGS sequence"/>
</dbReference>
<dbReference type="Pfam" id="PF06908">
    <property type="entry name" value="YpsA"/>
    <property type="match status" value="1"/>
</dbReference>
<dbReference type="EMBL" id="BAAADO010000001">
    <property type="protein sequence ID" value="GAA0480795.1"/>
    <property type="molecule type" value="Genomic_DNA"/>
</dbReference>
<dbReference type="NCBIfam" id="NF010181">
    <property type="entry name" value="PRK13660.1"/>
    <property type="match status" value="1"/>
</dbReference>
<evidence type="ECO:0000313" key="1">
    <source>
        <dbReference type="EMBL" id="GAA0480795.1"/>
    </source>
</evidence>
<gene>
    <name evidence="1" type="ORF">GCM10008986_01750</name>
</gene>
<dbReference type="PANTHER" id="PTHR38440">
    <property type="entry name" value="UPF0398 PROTEIN YPSA"/>
    <property type="match status" value="1"/>
</dbReference>
<reference evidence="2" key="1">
    <citation type="journal article" date="2019" name="Int. J. Syst. Evol. Microbiol.">
        <title>The Global Catalogue of Microorganisms (GCM) 10K type strain sequencing project: providing services to taxonomists for standard genome sequencing and annotation.</title>
        <authorList>
            <consortium name="The Broad Institute Genomics Platform"/>
            <consortium name="The Broad Institute Genome Sequencing Center for Infectious Disease"/>
            <person name="Wu L."/>
            <person name="Ma J."/>
        </authorList>
    </citation>
    <scope>NUCLEOTIDE SEQUENCE [LARGE SCALE GENOMIC DNA]</scope>
    <source>
        <strain evidence="2">JCM 12389</strain>
    </source>
</reference>
<dbReference type="PIRSF" id="PIRSF021290">
    <property type="entry name" value="DUF1273"/>
    <property type="match status" value="1"/>
</dbReference>
<dbReference type="RefSeq" id="WP_343836496.1">
    <property type="nucleotide sequence ID" value="NZ_BAAADO010000001.1"/>
</dbReference>
<name>A0ABP3KIZ1_9BACI</name>